<feature type="compositionally biased region" description="Low complexity" evidence="9">
    <location>
        <begin position="179"/>
        <end position="195"/>
    </location>
</feature>
<reference evidence="10" key="1">
    <citation type="journal article" date="2021" name="Mol. Ecol. Resour.">
        <title>Apolygus lucorum genome provides insights into omnivorousness and mesophyll feeding.</title>
        <authorList>
            <person name="Liu Y."/>
            <person name="Liu H."/>
            <person name="Wang H."/>
            <person name="Huang T."/>
            <person name="Liu B."/>
            <person name="Yang B."/>
            <person name="Yin L."/>
            <person name="Li B."/>
            <person name="Zhang Y."/>
            <person name="Zhang S."/>
            <person name="Jiang F."/>
            <person name="Zhang X."/>
            <person name="Ren Y."/>
            <person name="Wang B."/>
            <person name="Wang S."/>
            <person name="Lu Y."/>
            <person name="Wu K."/>
            <person name="Fan W."/>
            <person name="Wang G."/>
        </authorList>
    </citation>
    <scope>NUCLEOTIDE SEQUENCE</scope>
    <source>
        <strain evidence="10">12Hb</strain>
    </source>
</reference>
<dbReference type="InterPro" id="IPR000684">
    <property type="entry name" value="RNA_pol_II_repeat_euk"/>
</dbReference>
<evidence type="ECO:0000256" key="6">
    <source>
        <dbReference type="ARBA" id="ARBA00023125"/>
    </source>
</evidence>
<keyword evidence="3" id="KW-0479">Metal-binding</keyword>
<keyword evidence="7" id="KW-0804">Transcription</keyword>
<comment type="caution">
    <text evidence="10">The sequence shown here is derived from an EMBL/GenBank/DDBJ whole genome shotgun (WGS) entry which is preliminary data.</text>
</comment>
<evidence type="ECO:0000256" key="8">
    <source>
        <dbReference type="ARBA" id="ARBA00023242"/>
    </source>
</evidence>
<evidence type="ECO:0000256" key="3">
    <source>
        <dbReference type="ARBA" id="ARBA00022723"/>
    </source>
</evidence>
<sequence>MGLQSCPCLLPSTSPSSKNISLEASEAVVPPYSPSSPSHPPPSPSIDPSSPSSVESDRFSLSKVKSTCTPDPSTTERPQSDGSPHYSLDSLSSYSSSSFSSGLPSPSSGSPRYTPSPSENEGLLSRYLTPSPPSSPAVTLMSPRVSSSSSSSHSPPGLPDPPQSQGNVQIPVASLSMFSPSVSPLLPQFSPSSPSHQPPSPAYSPSSPSYSSGSCSPLESTSSGHFDNTFSSSPQSSHSSTSTENPTVVLKVFIPKSI</sequence>
<dbReference type="GO" id="GO:0046872">
    <property type="term" value="F:metal ion binding"/>
    <property type="evidence" value="ECO:0007669"/>
    <property type="project" value="UniProtKB-KW"/>
</dbReference>
<evidence type="ECO:0000313" key="11">
    <source>
        <dbReference type="Proteomes" id="UP000466442"/>
    </source>
</evidence>
<evidence type="ECO:0000313" key="10">
    <source>
        <dbReference type="EMBL" id="KAF6212476.1"/>
    </source>
</evidence>
<dbReference type="Proteomes" id="UP000466442">
    <property type="component" value="Unassembled WGS sequence"/>
</dbReference>
<keyword evidence="6" id="KW-0238">DNA-binding</keyword>
<evidence type="ECO:0000256" key="1">
    <source>
        <dbReference type="ARBA" id="ARBA00004123"/>
    </source>
</evidence>
<feature type="compositionally biased region" description="Low complexity" evidence="9">
    <location>
        <begin position="203"/>
        <end position="220"/>
    </location>
</feature>
<feature type="compositionally biased region" description="Low complexity" evidence="9">
    <location>
        <begin position="82"/>
        <end position="113"/>
    </location>
</feature>
<keyword evidence="5" id="KW-0862">Zinc</keyword>
<gene>
    <name evidence="10" type="ORF">GE061_012999</name>
</gene>
<evidence type="ECO:0000256" key="5">
    <source>
        <dbReference type="ARBA" id="ARBA00022833"/>
    </source>
</evidence>
<organism evidence="10 11">
    <name type="scientific">Apolygus lucorum</name>
    <name type="common">Small green plant bug</name>
    <name type="synonym">Lygocoris lucorum</name>
    <dbReference type="NCBI Taxonomy" id="248454"/>
    <lineage>
        <taxon>Eukaryota</taxon>
        <taxon>Metazoa</taxon>
        <taxon>Ecdysozoa</taxon>
        <taxon>Arthropoda</taxon>
        <taxon>Hexapoda</taxon>
        <taxon>Insecta</taxon>
        <taxon>Pterygota</taxon>
        <taxon>Neoptera</taxon>
        <taxon>Paraneoptera</taxon>
        <taxon>Hemiptera</taxon>
        <taxon>Heteroptera</taxon>
        <taxon>Panheteroptera</taxon>
        <taxon>Cimicomorpha</taxon>
        <taxon>Miridae</taxon>
        <taxon>Mirini</taxon>
        <taxon>Apolygus</taxon>
    </lineage>
</organism>
<evidence type="ECO:0000256" key="2">
    <source>
        <dbReference type="ARBA" id="ARBA00022553"/>
    </source>
</evidence>
<accession>A0A8S9XWK9</accession>
<keyword evidence="8" id="KW-0539">Nucleus</keyword>
<dbReference type="AlphaFoldDB" id="A0A8S9XWK9"/>
<evidence type="ECO:0000256" key="9">
    <source>
        <dbReference type="SAM" id="MobiDB-lite"/>
    </source>
</evidence>
<protein>
    <submittedName>
        <fullName evidence="10">Uncharacterized protein</fullName>
    </submittedName>
</protein>
<proteinExistence type="predicted"/>
<feature type="compositionally biased region" description="Polar residues" evidence="9">
    <location>
        <begin position="63"/>
        <end position="81"/>
    </location>
</feature>
<feature type="region of interest" description="Disordered" evidence="9">
    <location>
        <begin position="1"/>
        <end position="248"/>
    </location>
</feature>
<dbReference type="GO" id="GO:0003677">
    <property type="term" value="F:DNA binding"/>
    <property type="evidence" value="ECO:0007669"/>
    <property type="project" value="UniProtKB-KW"/>
</dbReference>
<name>A0A8S9XWK9_APOLU</name>
<dbReference type="GO" id="GO:0005634">
    <property type="term" value="C:nucleus"/>
    <property type="evidence" value="ECO:0007669"/>
    <property type="project" value="UniProtKB-SubCell"/>
</dbReference>
<dbReference type="EMBL" id="WIXP02000004">
    <property type="protein sequence ID" value="KAF6212476.1"/>
    <property type="molecule type" value="Genomic_DNA"/>
</dbReference>
<keyword evidence="4" id="KW-0677">Repeat</keyword>
<keyword evidence="11" id="KW-1185">Reference proteome</keyword>
<comment type="subcellular location">
    <subcellularLocation>
        <location evidence="1">Nucleus</location>
    </subcellularLocation>
</comment>
<keyword evidence="2" id="KW-0597">Phosphoprotein</keyword>
<dbReference type="GO" id="GO:0006366">
    <property type="term" value="P:transcription by RNA polymerase II"/>
    <property type="evidence" value="ECO:0007669"/>
    <property type="project" value="InterPro"/>
</dbReference>
<dbReference type="PROSITE" id="PS00115">
    <property type="entry name" value="RNA_POL_II_REPEAT"/>
    <property type="match status" value="2"/>
</dbReference>
<evidence type="ECO:0000256" key="7">
    <source>
        <dbReference type="ARBA" id="ARBA00023163"/>
    </source>
</evidence>
<feature type="compositionally biased region" description="Low complexity" evidence="9">
    <location>
        <begin position="229"/>
        <end position="243"/>
    </location>
</feature>
<feature type="compositionally biased region" description="Low complexity" evidence="9">
    <location>
        <begin position="1"/>
        <end position="17"/>
    </location>
</feature>
<evidence type="ECO:0000256" key="4">
    <source>
        <dbReference type="ARBA" id="ARBA00022737"/>
    </source>
</evidence>
<feature type="compositionally biased region" description="Pro residues" evidence="9">
    <location>
        <begin position="31"/>
        <end position="45"/>
    </location>
</feature>
<feature type="compositionally biased region" description="Low complexity" evidence="9">
    <location>
        <begin position="142"/>
        <end position="155"/>
    </location>
</feature>